<protein>
    <submittedName>
        <fullName evidence="2">(northern house mosquito) hypothetical protein</fullName>
    </submittedName>
</protein>
<dbReference type="EMBL" id="HBUE01306570">
    <property type="protein sequence ID" value="CAG6581367.1"/>
    <property type="molecule type" value="Transcribed_RNA"/>
</dbReference>
<dbReference type="EMBL" id="HBUE01306567">
    <property type="protein sequence ID" value="CAG6581362.1"/>
    <property type="molecule type" value="Transcribed_RNA"/>
</dbReference>
<dbReference type="EMBL" id="HBUE01200408">
    <property type="protein sequence ID" value="CAG6529569.1"/>
    <property type="molecule type" value="Transcribed_RNA"/>
</dbReference>
<dbReference type="EMBL" id="HBUE01200409">
    <property type="protein sequence ID" value="CAG6529573.1"/>
    <property type="molecule type" value="Transcribed_RNA"/>
</dbReference>
<proteinExistence type="predicted"/>
<reference evidence="2" key="1">
    <citation type="submission" date="2021-05" db="EMBL/GenBank/DDBJ databases">
        <authorList>
            <person name="Alioto T."/>
            <person name="Alioto T."/>
            <person name="Gomez Garrido J."/>
        </authorList>
    </citation>
    <scope>NUCLEOTIDE SEQUENCE</scope>
</reference>
<dbReference type="AlphaFoldDB" id="A0A8D8NXF4"/>
<dbReference type="EMBL" id="HBUE01200413">
    <property type="protein sequence ID" value="CAG6529581.1"/>
    <property type="molecule type" value="Transcribed_RNA"/>
</dbReference>
<accession>A0A8D8NXF4</accession>
<sequence length="107" mass="11250">MDLLEMESIRASRFHLRVTSGTTADCTHPASRTTTIPLPTSASATPDTSEMDSYVLRNETAATSRACAILTPSVFPRPADTSASVTRTTSATEAFAALLRGSIPASC</sequence>
<organism evidence="2">
    <name type="scientific">Culex pipiens</name>
    <name type="common">House mosquito</name>
    <dbReference type="NCBI Taxonomy" id="7175"/>
    <lineage>
        <taxon>Eukaryota</taxon>
        <taxon>Metazoa</taxon>
        <taxon>Ecdysozoa</taxon>
        <taxon>Arthropoda</taxon>
        <taxon>Hexapoda</taxon>
        <taxon>Insecta</taxon>
        <taxon>Pterygota</taxon>
        <taxon>Neoptera</taxon>
        <taxon>Endopterygota</taxon>
        <taxon>Diptera</taxon>
        <taxon>Nematocera</taxon>
        <taxon>Culicoidea</taxon>
        <taxon>Culicidae</taxon>
        <taxon>Culicinae</taxon>
        <taxon>Culicini</taxon>
        <taxon>Culex</taxon>
        <taxon>Culex</taxon>
    </lineage>
</organism>
<dbReference type="EMBL" id="HBUE01306566">
    <property type="protein sequence ID" value="CAG6581359.1"/>
    <property type="molecule type" value="Transcribed_RNA"/>
</dbReference>
<evidence type="ECO:0000256" key="1">
    <source>
        <dbReference type="SAM" id="MobiDB-lite"/>
    </source>
</evidence>
<feature type="compositionally biased region" description="Polar residues" evidence="1">
    <location>
        <begin position="25"/>
        <end position="48"/>
    </location>
</feature>
<dbReference type="EMBL" id="HBUE01118396">
    <property type="protein sequence ID" value="CAG6491308.1"/>
    <property type="molecule type" value="Transcribed_RNA"/>
</dbReference>
<dbReference type="EMBL" id="HBUE01118393">
    <property type="protein sequence ID" value="CAG6491302.1"/>
    <property type="molecule type" value="Transcribed_RNA"/>
</dbReference>
<feature type="region of interest" description="Disordered" evidence="1">
    <location>
        <begin position="25"/>
        <end position="51"/>
    </location>
</feature>
<evidence type="ECO:0000313" key="2">
    <source>
        <dbReference type="EMBL" id="CAG6581362.1"/>
    </source>
</evidence>
<dbReference type="EMBL" id="HBUE01306565">
    <property type="protein sequence ID" value="CAG6581355.1"/>
    <property type="molecule type" value="Transcribed_RNA"/>
</dbReference>
<name>A0A8D8NXF4_CULPI</name>
<dbReference type="EMBL" id="HBUE01200410">
    <property type="protein sequence ID" value="CAG6529576.1"/>
    <property type="molecule type" value="Transcribed_RNA"/>
</dbReference>